<accession>A0A7J6WH95</accession>
<evidence type="ECO:0000313" key="1">
    <source>
        <dbReference type="EMBL" id="KAF5195805.1"/>
    </source>
</evidence>
<name>A0A7J6WH95_THATH</name>
<dbReference type="EMBL" id="JABWDY010016817">
    <property type="protein sequence ID" value="KAF5195805.1"/>
    <property type="molecule type" value="Genomic_DNA"/>
</dbReference>
<dbReference type="Proteomes" id="UP000554482">
    <property type="component" value="Unassembled WGS sequence"/>
</dbReference>
<feature type="non-terminal residue" evidence="1">
    <location>
        <position position="1"/>
    </location>
</feature>
<reference evidence="1 2" key="1">
    <citation type="submission" date="2020-06" db="EMBL/GenBank/DDBJ databases">
        <title>Transcriptomic and genomic resources for Thalictrum thalictroides and T. hernandezii: Facilitating candidate gene discovery in an emerging model plant lineage.</title>
        <authorList>
            <person name="Arias T."/>
            <person name="Riano-Pachon D.M."/>
            <person name="Di Stilio V.S."/>
        </authorList>
    </citation>
    <scope>NUCLEOTIDE SEQUENCE [LARGE SCALE GENOMIC DNA]</scope>
    <source>
        <strain evidence="2">cv. WT478/WT964</strain>
        <tissue evidence="1">Leaves</tissue>
    </source>
</reference>
<sequence>VFQPWMQQRKLAYVIHKHVISGILRACTWIIRKVFTAIDLNEDGLLHSNQTRIQSFARESEC</sequence>
<organism evidence="1 2">
    <name type="scientific">Thalictrum thalictroides</name>
    <name type="common">Rue-anemone</name>
    <name type="synonym">Anemone thalictroides</name>
    <dbReference type="NCBI Taxonomy" id="46969"/>
    <lineage>
        <taxon>Eukaryota</taxon>
        <taxon>Viridiplantae</taxon>
        <taxon>Streptophyta</taxon>
        <taxon>Embryophyta</taxon>
        <taxon>Tracheophyta</taxon>
        <taxon>Spermatophyta</taxon>
        <taxon>Magnoliopsida</taxon>
        <taxon>Ranunculales</taxon>
        <taxon>Ranunculaceae</taxon>
        <taxon>Thalictroideae</taxon>
        <taxon>Thalictrum</taxon>
    </lineage>
</organism>
<keyword evidence="2" id="KW-1185">Reference proteome</keyword>
<protein>
    <submittedName>
        <fullName evidence="1">Uncharacterized protein</fullName>
    </submittedName>
</protein>
<evidence type="ECO:0000313" key="2">
    <source>
        <dbReference type="Proteomes" id="UP000554482"/>
    </source>
</evidence>
<gene>
    <name evidence="1" type="ORF">FRX31_014608</name>
</gene>
<dbReference type="AlphaFoldDB" id="A0A7J6WH95"/>
<proteinExistence type="predicted"/>
<dbReference type="OrthoDB" id="26525at2759"/>
<comment type="caution">
    <text evidence="1">The sequence shown here is derived from an EMBL/GenBank/DDBJ whole genome shotgun (WGS) entry which is preliminary data.</text>
</comment>